<dbReference type="AlphaFoldDB" id="A0A5B7K8I5"/>
<comment type="caution">
    <text evidence="1">The sequence shown here is derived from an EMBL/GenBank/DDBJ whole genome shotgun (WGS) entry which is preliminary data.</text>
</comment>
<evidence type="ECO:0000313" key="1">
    <source>
        <dbReference type="EMBL" id="MPD01035.1"/>
    </source>
</evidence>
<accession>A0A5B7K8I5</accession>
<keyword evidence="2" id="KW-1185">Reference proteome</keyword>
<organism evidence="1 2">
    <name type="scientific">Portunus trituberculatus</name>
    <name type="common">Swimming crab</name>
    <name type="synonym">Neptunus trituberculatus</name>
    <dbReference type="NCBI Taxonomy" id="210409"/>
    <lineage>
        <taxon>Eukaryota</taxon>
        <taxon>Metazoa</taxon>
        <taxon>Ecdysozoa</taxon>
        <taxon>Arthropoda</taxon>
        <taxon>Crustacea</taxon>
        <taxon>Multicrustacea</taxon>
        <taxon>Malacostraca</taxon>
        <taxon>Eumalacostraca</taxon>
        <taxon>Eucarida</taxon>
        <taxon>Decapoda</taxon>
        <taxon>Pleocyemata</taxon>
        <taxon>Brachyura</taxon>
        <taxon>Eubrachyura</taxon>
        <taxon>Portunoidea</taxon>
        <taxon>Portunidae</taxon>
        <taxon>Portuninae</taxon>
        <taxon>Portunus</taxon>
    </lineage>
</organism>
<gene>
    <name evidence="1" type="ORF">E2C01_096546</name>
</gene>
<dbReference type="EMBL" id="VSRR010125512">
    <property type="protein sequence ID" value="MPD01035.1"/>
    <property type="molecule type" value="Genomic_DNA"/>
</dbReference>
<dbReference type="Proteomes" id="UP000324222">
    <property type="component" value="Unassembled WGS sequence"/>
</dbReference>
<name>A0A5B7K8I5_PORTR</name>
<sequence>MVASRLSWKAVPDVRKWRAAAGWQLGFILPCAGRRALGQTSSQHKLTSEGVESDCEITLGVTALLAEEYFQSRWGFVTGAEPGVIRTND</sequence>
<reference evidence="1 2" key="1">
    <citation type="submission" date="2019-05" db="EMBL/GenBank/DDBJ databases">
        <title>Another draft genome of Portunus trituberculatus and its Hox gene families provides insights of decapod evolution.</title>
        <authorList>
            <person name="Jeong J.-H."/>
            <person name="Song I."/>
            <person name="Kim S."/>
            <person name="Choi T."/>
            <person name="Kim D."/>
            <person name="Ryu S."/>
            <person name="Kim W."/>
        </authorList>
    </citation>
    <scope>NUCLEOTIDE SEQUENCE [LARGE SCALE GENOMIC DNA]</scope>
    <source>
        <tissue evidence="1">Muscle</tissue>
    </source>
</reference>
<proteinExistence type="predicted"/>
<protein>
    <submittedName>
        <fullName evidence="1">Uncharacterized protein</fullName>
    </submittedName>
</protein>
<evidence type="ECO:0000313" key="2">
    <source>
        <dbReference type="Proteomes" id="UP000324222"/>
    </source>
</evidence>